<proteinExistence type="predicted"/>
<name>A0A4R3Y5D8_9PROT</name>
<reference evidence="1 2" key="1">
    <citation type="submission" date="2019-03" db="EMBL/GenBank/DDBJ databases">
        <title>Genomic Encyclopedia of Type Strains, Phase IV (KMG-IV): sequencing the most valuable type-strain genomes for metagenomic binning, comparative biology and taxonomic classification.</title>
        <authorList>
            <person name="Goeker M."/>
        </authorList>
    </citation>
    <scope>NUCLEOTIDE SEQUENCE [LARGE SCALE GENOMIC DNA]</scope>
    <source>
        <strain evidence="1 2">DSM 100309</strain>
    </source>
</reference>
<evidence type="ECO:0000313" key="2">
    <source>
        <dbReference type="Proteomes" id="UP000295367"/>
    </source>
</evidence>
<protein>
    <submittedName>
        <fullName evidence="1">Uncharacterized protein</fullName>
    </submittedName>
</protein>
<dbReference type="RefSeq" id="WP_165922945.1">
    <property type="nucleotide sequence ID" value="NZ_BHVT01000076.1"/>
</dbReference>
<dbReference type="Proteomes" id="UP000295367">
    <property type="component" value="Unassembled WGS sequence"/>
</dbReference>
<evidence type="ECO:0000313" key="1">
    <source>
        <dbReference type="EMBL" id="TCV86651.1"/>
    </source>
</evidence>
<gene>
    <name evidence="1" type="ORF">EDC63_10612</name>
</gene>
<keyword evidence="2" id="KW-1185">Reference proteome</keyword>
<sequence length="51" mass="5902">MYNQNCLLAAIDVVLTWDLPDEAFTDAVNDQVRLMAAIDHEDTWEFHTDFS</sequence>
<accession>A0A4R3Y5D8</accession>
<dbReference type="EMBL" id="SMCO01000006">
    <property type="protein sequence ID" value="TCV86651.1"/>
    <property type="molecule type" value="Genomic_DNA"/>
</dbReference>
<organism evidence="1 2">
    <name type="scientific">Sulfurirhabdus autotrophica</name>
    <dbReference type="NCBI Taxonomy" id="1706046"/>
    <lineage>
        <taxon>Bacteria</taxon>
        <taxon>Pseudomonadati</taxon>
        <taxon>Pseudomonadota</taxon>
        <taxon>Betaproteobacteria</taxon>
        <taxon>Nitrosomonadales</taxon>
        <taxon>Sulfuricellaceae</taxon>
        <taxon>Sulfurirhabdus</taxon>
    </lineage>
</organism>
<comment type="caution">
    <text evidence="1">The sequence shown here is derived from an EMBL/GenBank/DDBJ whole genome shotgun (WGS) entry which is preliminary data.</text>
</comment>
<dbReference type="AlphaFoldDB" id="A0A4R3Y5D8"/>